<evidence type="ECO:0000259" key="8">
    <source>
        <dbReference type="Pfam" id="PF04893"/>
    </source>
</evidence>
<evidence type="ECO:0000256" key="4">
    <source>
        <dbReference type="ARBA" id="ARBA00022989"/>
    </source>
</evidence>
<feature type="transmembrane region" description="Helical" evidence="6">
    <location>
        <begin position="107"/>
        <end position="130"/>
    </location>
</feature>
<feature type="compositionally biased region" description="Polar residues" evidence="7">
    <location>
        <begin position="31"/>
        <end position="55"/>
    </location>
</feature>
<dbReference type="InterPro" id="IPR039765">
    <property type="entry name" value="Yip5/YIPF1/YIPF2"/>
</dbReference>
<reference evidence="9" key="1">
    <citation type="submission" date="2021-06" db="EMBL/GenBank/DDBJ databases">
        <authorList>
            <person name="Kallberg Y."/>
            <person name="Tangrot J."/>
            <person name="Rosling A."/>
        </authorList>
    </citation>
    <scope>NUCLEOTIDE SEQUENCE</scope>
    <source>
        <strain evidence="9">MA453B</strain>
    </source>
</reference>
<comment type="subcellular location">
    <subcellularLocation>
        <location evidence="6">Golgi apparatus membrane</location>
        <topology evidence="6">Multi-pass membrane protein</topology>
    </subcellularLocation>
    <subcellularLocation>
        <location evidence="1">Membrane</location>
        <topology evidence="1">Multi-pass membrane protein</topology>
    </subcellularLocation>
</comment>
<feature type="transmembrane region" description="Helical" evidence="6">
    <location>
        <begin position="142"/>
        <end position="168"/>
    </location>
</feature>
<feature type="domain" description="Yip1" evidence="8">
    <location>
        <begin position="89"/>
        <end position="249"/>
    </location>
</feature>
<name>A0A9N9FGL5_9GLOM</name>
<keyword evidence="5 6" id="KW-0472">Membrane</keyword>
<dbReference type="InterPro" id="IPR006977">
    <property type="entry name" value="Yip1_dom"/>
</dbReference>
<evidence type="ECO:0000313" key="10">
    <source>
        <dbReference type="Proteomes" id="UP000789405"/>
    </source>
</evidence>
<comment type="similarity">
    <text evidence="2 6">Belongs to the YIP1 family.</text>
</comment>
<evidence type="ECO:0000256" key="1">
    <source>
        <dbReference type="ARBA" id="ARBA00004141"/>
    </source>
</evidence>
<dbReference type="GO" id="GO:0031267">
    <property type="term" value="F:small GTPase binding"/>
    <property type="evidence" value="ECO:0007669"/>
    <property type="project" value="InterPro"/>
</dbReference>
<evidence type="ECO:0000256" key="2">
    <source>
        <dbReference type="ARBA" id="ARBA00010596"/>
    </source>
</evidence>
<dbReference type="PANTHER" id="PTHR12822:SF2">
    <property type="entry name" value="PROTEIN YIPF"/>
    <property type="match status" value="1"/>
</dbReference>
<keyword evidence="4 6" id="KW-1133">Transmembrane helix</keyword>
<feature type="transmembrane region" description="Helical" evidence="6">
    <location>
        <begin position="235"/>
        <end position="254"/>
    </location>
</feature>
<dbReference type="AlphaFoldDB" id="A0A9N9FGL5"/>
<dbReference type="EMBL" id="CAJVPY010001740">
    <property type="protein sequence ID" value="CAG8534648.1"/>
    <property type="molecule type" value="Genomic_DNA"/>
</dbReference>
<protein>
    <recommendedName>
        <fullName evidence="6">Protein YIP</fullName>
    </recommendedName>
</protein>
<evidence type="ECO:0000256" key="3">
    <source>
        <dbReference type="ARBA" id="ARBA00022692"/>
    </source>
</evidence>
<dbReference type="Pfam" id="PF04893">
    <property type="entry name" value="Yip1"/>
    <property type="match status" value="1"/>
</dbReference>
<dbReference type="Proteomes" id="UP000789405">
    <property type="component" value="Unassembled WGS sequence"/>
</dbReference>
<evidence type="ECO:0000256" key="6">
    <source>
        <dbReference type="RuleBase" id="RU361264"/>
    </source>
</evidence>
<dbReference type="GO" id="GO:0000139">
    <property type="term" value="C:Golgi membrane"/>
    <property type="evidence" value="ECO:0007669"/>
    <property type="project" value="UniProtKB-SubCell"/>
</dbReference>
<keyword evidence="3 6" id="KW-0812">Transmembrane</keyword>
<dbReference type="OrthoDB" id="10256463at2759"/>
<keyword evidence="10" id="KW-1185">Reference proteome</keyword>
<sequence>MAREQYSVVVEMDDTPVIREELEFQRKITQDKQQSSNNSGFNDTSFFETRTPQNAPQGGHPLWSIEYYAQYFDVDTEQVLTRAAKSVLPKENFVDVVGSNPDLYGPFWISTTLIFLLFVTSSIAGSIEAIKNGENPNYDFKILSFGVVAIYSYAFGVSLFVWGALKYFGCRPSLLDTVGLYGYGLTIWLPISVICIVPFDLVRWILVLVGFAISAFFITKNLYPVISRAEAKTSRLFLILVLIAHAAFAILLKLEFFSY</sequence>
<feature type="region of interest" description="Disordered" evidence="7">
    <location>
        <begin position="28"/>
        <end position="55"/>
    </location>
</feature>
<dbReference type="GO" id="GO:0016192">
    <property type="term" value="P:vesicle-mediated transport"/>
    <property type="evidence" value="ECO:0007669"/>
    <property type="project" value="InterPro"/>
</dbReference>
<comment type="caution">
    <text evidence="9">The sequence shown here is derived from an EMBL/GenBank/DDBJ whole genome shotgun (WGS) entry which is preliminary data.</text>
</comment>
<evidence type="ECO:0000313" key="9">
    <source>
        <dbReference type="EMBL" id="CAG8534648.1"/>
    </source>
</evidence>
<feature type="transmembrane region" description="Helical" evidence="6">
    <location>
        <begin position="180"/>
        <end position="199"/>
    </location>
</feature>
<feature type="transmembrane region" description="Helical" evidence="6">
    <location>
        <begin position="205"/>
        <end position="223"/>
    </location>
</feature>
<proteinExistence type="inferred from homology"/>
<accession>A0A9N9FGL5</accession>
<organism evidence="9 10">
    <name type="scientific">Dentiscutata erythropus</name>
    <dbReference type="NCBI Taxonomy" id="1348616"/>
    <lineage>
        <taxon>Eukaryota</taxon>
        <taxon>Fungi</taxon>
        <taxon>Fungi incertae sedis</taxon>
        <taxon>Mucoromycota</taxon>
        <taxon>Glomeromycotina</taxon>
        <taxon>Glomeromycetes</taxon>
        <taxon>Diversisporales</taxon>
        <taxon>Gigasporaceae</taxon>
        <taxon>Dentiscutata</taxon>
    </lineage>
</organism>
<dbReference type="PANTHER" id="PTHR12822">
    <property type="entry name" value="PROTEIN YIPF"/>
    <property type="match status" value="1"/>
</dbReference>
<gene>
    <name evidence="9" type="ORF">DERYTH_LOCUS4512</name>
</gene>
<evidence type="ECO:0000256" key="5">
    <source>
        <dbReference type="ARBA" id="ARBA00023136"/>
    </source>
</evidence>
<evidence type="ECO:0000256" key="7">
    <source>
        <dbReference type="SAM" id="MobiDB-lite"/>
    </source>
</evidence>